<evidence type="ECO:0000256" key="10">
    <source>
        <dbReference type="SAM" id="Phobius"/>
    </source>
</evidence>
<comment type="cofactor">
    <cofactor evidence="9">
        <name>heme c</name>
        <dbReference type="ChEBI" id="CHEBI:61717"/>
    </cofactor>
    <text evidence="9">Binds 1 heme c group covalently per subunit.</text>
</comment>
<evidence type="ECO:0000256" key="6">
    <source>
        <dbReference type="ARBA" id="ARBA00022989"/>
    </source>
</evidence>
<dbReference type="InterPro" id="IPR036909">
    <property type="entry name" value="Cyt_c-like_dom_sf"/>
</dbReference>
<dbReference type="Gene3D" id="1.20.5.100">
    <property type="entry name" value="Cytochrome c1, transmembrane anchor, C-terminal"/>
    <property type="match status" value="1"/>
</dbReference>
<dbReference type="Proteomes" id="UP000244162">
    <property type="component" value="Unassembled WGS sequence"/>
</dbReference>
<dbReference type="PRINTS" id="PR00603">
    <property type="entry name" value="CYTOCHROMEC1"/>
</dbReference>
<feature type="transmembrane region" description="Helical" evidence="10">
    <location>
        <begin position="246"/>
        <end position="264"/>
    </location>
</feature>
<gene>
    <name evidence="12" type="ORF">CLG96_17530</name>
</gene>
<dbReference type="OrthoDB" id="9808471at2"/>
<evidence type="ECO:0000256" key="7">
    <source>
        <dbReference type="ARBA" id="ARBA00023004"/>
    </source>
</evidence>
<dbReference type="PANTHER" id="PTHR10266">
    <property type="entry name" value="CYTOCHROME C1"/>
    <property type="match status" value="1"/>
</dbReference>
<keyword evidence="13" id="KW-1185">Reference proteome</keyword>
<organism evidence="12 13">
    <name type="scientific">Sphingomonas oleivorans</name>
    <dbReference type="NCBI Taxonomy" id="1735121"/>
    <lineage>
        <taxon>Bacteria</taxon>
        <taxon>Pseudomonadati</taxon>
        <taxon>Pseudomonadota</taxon>
        <taxon>Alphaproteobacteria</taxon>
        <taxon>Sphingomonadales</taxon>
        <taxon>Sphingomonadaceae</taxon>
        <taxon>Sphingomonas</taxon>
    </lineage>
</organism>
<keyword evidence="8 10" id="KW-0472">Membrane</keyword>
<keyword evidence="3 9" id="KW-0349">Heme</keyword>
<feature type="binding site" description="covalent" evidence="9">
    <location>
        <position position="200"/>
    </location>
    <ligand>
        <name>heme c</name>
        <dbReference type="ChEBI" id="CHEBI:61717"/>
    </ligand>
</feature>
<dbReference type="GO" id="GO:0020037">
    <property type="term" value="F:heme binding"/>
    <property type="evidence" value="ECO:0007669"/>
    <property type="project" value="InterPro"/>
</dbReference>
<feature type="domain" description="Cytochrome c" evidence="11">
    <location>
        <begin position="58"/>
        <end position="167"/>
    </location>
</feature>
<reference evidence="12 13" key="1">
    <citation type="submission" date="2017-09" db="EMBL/GenBank/DDBJ databases">
        <title>Sphingomonas panjinensis sp.nov., isolated from oil-contaminated soil.</title>
        <authorList>
            <person name="Wang L."/>
            <person name="Chen L."/>
        </authorList>
    </citation>
    <scope>NUCLEOTIDE SEQUENCE [LARGE SCALE GENOMIC DNA]</scope>
    <source>
        <strain evidence="12 13">FW-11</strain>
    </source>
</reference>
<dbReference type="SUPFAM" id="SSF46626">
    <property type="entry name" value="Cytochrome c"/>
    <property type="match status" value="1"/>
</dbReference>
<dbReference type="PANTHER" id="PTHR10266:SF3">
    <property type="entry name" value="CYTOCHROME C1, HEME PROTEIN, MITOCHONDRIAL"/>
    <property type="match status" value="1"/>
</dbReference>
<comment type="caution">
    <text evidence="12">The sequence shown here is derived from an EMBL/GenBank/DDBJ whole genome shotgun (WGS) entry which is preliminary data.</text>
</comment>
<accession>A0A2T5FTG4</accession>
<dbReference type="InterPro" id="IPR002326">
    <property type="entry name" value="Cyt_c1"/>
</dbReference>
<proteinExistence type="predicted"/>
<keyword evidence="5 9" id="KW-0479">Metal-binding</keyword>
<evidence type="ECO:0000256" key="5">
    <source>
        <dbReference type="ARBA" id="ARBA00022723"/>
    </source>
</evidence>
<protein>
    <recommendedName>
        <fullName evidence="2">Cytochrome c1</fullName>
    </recommendedName>
</protein>
<dbReference type="InterPro" id="IPR009056">
    <property type="entry name" value="Cyt_c-like_dom"/>
</dbReference>
<dbReference type="GO" id="GO:0009055">
    <property type="term" value="F:electron transfer activity"/>
    <property type="evidence" value="ECO:0007669"/>
    <property type="project" value="InterPro"/>
</dbReference>
<evidence type="ECO:0000256" key="3">
    <source>
        <dbReference type="ARBA" id="ARBA00022617"/>
    </source>
</evidence>
<feature type="binding site" description="covalent" evidence="9">
    <location>
        <position position="75"/>
    </location>
    <ligand>
        <name>heme c</name>
        <dbReference type="ChEBI" id="CHEBI:61717"/>
    </ligand>
</feature>
<keyword evidence="6 10" id="KW-1133">Transmembrane helix</keyword>
<dbReference type="GO" id="GO:0046872">
    <property type="term" value="F:metal ion binding"/>
    <property type="evidence" value="ECO:0007669"/>
    <property type="project" value="UniProtKB-KW"/>
</dbReference>
<dbReference type="EMBL" id="NWBU01000018">
    <property type="protein sequence ID" value="PTQ07353.1"/>
    <property type="molecule type" value="Genomic_DNA"/>
</dbReference>
<evidence type="ECO:0000256" key="9">
    <source>
        <dbReference type="PIRSR" id="PIRSR602326-1"/>
    </source>
</evidence>
<feature type="binding site" description="covalent" evidence="9">
    <location>
        <position position="71"/>
    </location>
    <ligand>
        <name>heme c</name>
        <dbReference type="ChEBI" id="CHEBI:61717"/>
    </ligand>
</feature>
<keyword evidence="7 9" id="KW-0408">Iron</keyword>
<evidence type="ECO:0000256" key="2">
    <source>
        <dbReference type="ARBA" id="ARBA00016165"/>
    </source>
</evidence>
<evidence type="ECO:0000256" key="8">
    <source>
        <dbReference type="ARBA" id="ARBA00023136"/>
    </source>
</evidence>
<name>A0A2T5FTG4_9SPHN</name>
<dbReference type="Pfam" id="PF02167">
    <property type="entry name" value="Cytochrom_C1"/>
    <property type="match status" value="1"/>
</dbReference>
<dbReference type="RefSeq" id="WP_107970012.1">
    <property type="nucleotide sequence ID" value="NZ_NWBU01000018.1"/>
</dbReference>
<dbReference type="PROSITE" id="PS51007">
    <property type="entry name" value="CYTC"/>
    <property type="match status" value="1"/>
</dbReference>
<comment type="subcellular location">
    <subcellularLocation>
        <location evidence="1">Membrane</location>
    </subcellularLocation>
</comment>
<evidence type="ECO:0000313" key="12">
    <source>
        <dbReference type="EMBL" id="PTQ07353.1"/>
    </source>
</evidence>
<dbReference type="Gene3D" id="1.10.760.10">
    <property type="entry name" value="Cytochrome c-like domain"/>
    <property type="match status" value="1"/>
</dbReference>
<sequence length="273" mass="29828">MVVRFGAFLIGLVFVLALLTAFLVPREAAEETVAHKFHLHPKALKLASDGPLGKFDRQQLQRGFQVYKEVCAACHSLRFVAFRDLEGIGFTKPEVKAIANQWAIEVPAINPDTGEATTRKAMPSDYFPSPYANETAARAANNNALPPDLSLMAKAREGGAPYVHSLLTGYRDPPADLPADARPGPSLYYNPYFANLNIAMPPPLVADGQVSYADGTSASVDQMATDVSAFLVWTAEPKLENRHRTGVAVVIFLIIATTLAYLSYRNIWADQKH</sequence>
<evidence type="ECO:0000313" key="13">
    <source>
        <dbReference type="Proteomes" id="UP000244162"/>
    </source>
</evidence>
<keyword evidence="4 10" id="KW-0812">Transmembrane</keyword>
<evidence type="ECO:0000256" key="1">
    <source>
        <dbReference type="ARBA" id="ARBA00004370"/>
    </source>
</evidence>
<evidence type="ECO:0000259" key="11">
    <source>
        <dbReference type="PROSITE" id="PS51007"/>
    </source>
</evidence>
<dbReference type="AlphaFoldDB" id="A0A2T5FTG4"/>
<feature type="binding site" description="covalent" evidence="9">
    <location>
        <position position="74"/>
    </location>
    <ligand>
        <name>heme c</name>
        <dbReference type="ChEBI" id="CHEBI:61717"/>
    </ligand>
</feature>
<evidence type="ECO:0000256" key="4">
    <source>
        <dbReference type="ARBA" id="ARBA00022692"/>
    </source>
</evidence>
<dbReference type="GO" id="GO:0016020">
    <property type="term" value="C:membrane"/>
    <property type="evidence" value="ECO:0007669"/>
    <property type="project" value="UniProtKB-SubCell"/>
</dbReference>